<protein>
    <submittedName>
        <fullName evidence="1">DHH family/DHHA1 domain protein</fullName>
    </submittedName>
</protein>
<dbReference type="PANTHER" id="PTHR47618:SF1">
    <property type="entry name" value="BIFUNCTIONAL OLIGORIBONUCLEASE AND PAP PHOSPHATASE NRNA"/>
    <property type="match status" value="1"/>
</dbReference>
<dbReference type="SUPFAM" id="SSF64182">
    <property type="entry name" value="DHH phosphoesterases"/>
    <property type="match status" value="1"/>
</dbReference>
<dbReference type="Gene3D" id="3.90.1640.10">
    <property type="entry name" value="inorganic pyrophosphatase (n-terminal core)"/>
    <property type="match status" value="1"/>
</dbReference>
<proteinExistence type="predicted"/>
<dbReference type="Proteomes" id="UP000034201">
    <property type="component" value="Unassembled WGS sequence"/>
</dbReference>
<dbReference type="InterPro" id="IPR051319">
    <property type="entry name" value="Oligoribo/pAp-PDE_c-di-AMP_PDE"/>
</dbReference>
<organism evidence="1 2">
    <name type="scientific">Candidatus Adlerbacteria bacterium GW2011_GWC1_50_9</name>
    <dbReference type="NCBI Taxonomy" id="1618608"/>
    <lineage>
        <taxon>Bacteria</taxon>
        <taxon>Candidatus Adleribacteriota</taxon>
    </lineage>
</organism>
<dbReference type="InterPro" id="IPR038763">
    <property type="entry name" value="DHH_sf"/>
</dbReference>
<dbReference type="EMBL" id="LCQQ01000011">
    <property type="protein sequence ID" value="KKW21236.1"/>
    <property type="molecule type" value="Genomic_DNA"/>
</dbReference>
<reference evidence="1 2" key="1">
    <citation type="journal article" date="2015" name="Nature">
        <title>rRNA introns, odd ribosomes, and small enigmatic genomes across a large radiation of phyla.</title>
        <authorList>
            <person name="Brown C.T."/>
            <person name="Hug L.A."/>
            <person name="Thomas B.C."/>
            <person name="Sharon I."/>
            <person name="Castelle C.J."/>
            <person name="Singh A."/>
            <person name="Wilkins M.J."/>
            <person name="Williams K.H."/>
            <person name="Banfield J.F."/>
        </authorList>
    </citation>
    <scope>NUCLEOTIDE SEQUENCE [LARGE SCALE GENOMIC DNA]</scope>
</reference>
<name>A0A0G1WR28_9BACT</name>
<evidence type="ECO:0000313" key="1">
    <source>
        <dbReference type="EMBL" id="KKW21236.1"/>
    </source>
</evidence>
<dbReference type="PANTHER" id="PTHR47618">
    <property type="entry name" value="BIFUNCTIONAL OLIGORIBONUCLEASE AND PAP PHOSPHATASE NRNA"/>
    <property type="match status" value="1"/>
</dbReference>
<dbReference type="AlphaFoldDB" id="A0A0G1WR28"/>
<sequence>MEISKTIDFIEKSEHVGLLLAPAPNIDILAAAEMLARALAKRKKAVGLFYEIALPPRGIPSIFGALRSAQKLPKEFVISLDTAQSPASELRYEKSDGHIDVIFSPKGPGILQEHVSFREGRVQCDCIISLGIPDIESVSGDITDDPEIFTRTPIINIDSSPENKQFGEVNIVDARPHSEIVYSLITAMEKLPPEEHEATLLLAGILAGTRHLTSPELKPETVLAVSELMRAGANYKEALALSKEKRPLNIIQLTGRAHVRSKLDPDEKILWSFLTREDFEKTNSGIEDAGKVLAAISRECPWETVAVLLAQDPSTERIFAFLTGDDRALSEIDASAGGEWKDSSLALPASFEHFAGAEEYVRSLLGRAL</sequence>
<accession>A0A0G1WR28</accession>
<gene>
    <name evidence="1" type="ORF">UY61_C0011G0002</name>
</gene>
<evidence type="ECO:0000313" key="2">
    <source>
        <dbReference type="Proteomes" id="UP000034201"/>
    </source>
</evidence>
<comment type="caution">
    <text evidence="1">The sequence shown here is derived from an EMBL/GenBank/DDBJ whole genome shotgun (WGS) entry which is preliminary data.</text>
</comment>